<reference evidence="2 3" key="1">
    <citation type="submission" date="2013-10" db="EMBL/GenBank/DDBJ databases">
        <title>Complete genome sequence of Corynebacterium lactis DSM 45799(T), isolated from raw cow milk.</title>
        <authorList>
            <person name="Ruckert C."/>
            <person name="Albersmeier A."/>
            <person name="Lipski A."/>
            <person name="Kalinowski J."/>
        </authorList>
    </citation>
    <scope>NUCLEOTIDE SEQUENCE [LARGE SCALE GENOMIC DNA]</scope>
    <source>
        <strain evidence="2 3">RW2-5</strain>
    </source>
</reference>
<sequence>MRKNFARGAAAAALSAGLTLGLASPALAQSPGLPSFNSPGFNSPGLTLPKSTAEKKKLGYIGGPAWSADIYSQVIRGAEVRPGGYVTVRVEAVGVNGEGKLREIGHVIPAGFELVSVTRQSSDNIFGKGIYTLKEDEYTNNVNDRGNREVRLNWTEGGFLGLFKDNPTVSTSKSVAVDFTYKAPAREAEYDHGGVAYLGAVINPSGYWPTGGQAIKVSKSASWWPF</sequence>
<dbReference type="PATRIC" id="fig|1408189.4.peg.119"/>
<gene>
    <name evidence="2" type="ORF">CLAC_00585</name>
</gene>
<dbReference type="AlphaFoldDB" id="A0A0K2GYC1"/>
<dbReference type="KEGG" id="clw:CLAC_00585"/>
<keyword evidence="3" id="KW-1185">Reference proteome</keyword>
<proteinExistence type="predicted"/>
<name>A0A0K2GYC1_9CORY</name>
<dbReference type="RefSeq" id="WP_053411263.1">
    <property type="nucleotide sequence ID" value="NZ_CP006841.1"/>
</dbReference>
<evidence type="ECO:0000313" key="2">
    <source>
        <dbReference type="EMBL" id="ALA66476.1"/>
    </source>
</evidence>
<dbReference type="STRING" id="1408189.CLAC_00585"/>
<dbReference type="EMBL" id="CP006841">
    <property type="protein sequence ID" value="ALA66476.1"/>
    <property type="molecule type" value="Genomic_DNA"/>
</dbReference>
<dbReference type="OrthoDB" id="4426791at2"/>
<organism evidence="2 3">
    <name type="scientific">Corynebacterium lactis RW2-5</name>
    <dbReference type="NCBI Taxonomy" id="1408189"/>
    <lineage>
        <taxon>Bacteria</taxon>
        <taxon>Bacillati</taxon>
        <taxon>Actinomycetota</taxon>
        <taxon>Actinomycetes</taxon>
        <taxon>Mycobacteriales</taxon>
        <taxon>Corynebacteriaceae</taxon>
        <taxon>Corynebacterium</taxon>
    </lineage>
</organism>
<dbReference type="Proteomes" id="UP000058446">
    <property type="component" value="Chromosome"/>
</dbReference>
<feature type="signal peptide" evidence="1">
    <location>
        <begin position="1"/>
        <end position="28"/>
    </location>
</feature>
<evidence type="ECO:0000313" key="3">
    <source>
        <dbReference type="Proteomes" id="UP000058446"/>
    </source>
</evidence>
<evidence type="ECO:0000256" key="1">
    <source>
        <dbReference type="SAM" id="SignalP"/>
    </source>
</evidence>
<feature type="chain" id="PRO_5005477158" description="Porin" evidence="1">
    <location>
        <begin position="29"/>
        <end position="226"/>
    </location>
</feature>
<evidence type="ECO:0008006" key="4">
    <source>
        <dbReference type="Google" id="ProtNLM"/>
    </source>
</evidence>
<keyword evidence="1" id="KW-0732">Signal</keyword>
<protein>
    <recommendedName>
        <fullName evidence="4">Porin</fullName>
    </recommendedName>
</protein>
<accession>A0A0K2GYC1</accession>